<reference evidence="2 3" key="1">
    <citation type="submission" date="2015-11" db="EMBL/GenBank/DDBJ databases">
        <authorList>
            <person name="Nicholson A.C."/>
            <person name="Humrighouse B.W."/>
            <person name="Graziano J."/>
            <person name="Lasker B."/>
            <person name="Whitney A.M."/>
            <person name="Mcquiston J.R."/>
        </authorList>
    </citation>
    <scope>NUCLEOTIDE SEQUENCE [LARGE SCALE GENOMIC DNA]</scope>
    <source>
        <strain evidence="2 3">G4071</strain>
    </source>
</reference>
<dbReference type="PANTHER" id="PTHR46844:SF1">
    <property type="entry name" value="SLR5058 PROTEIN"/>
    <property type="match status" value="1"/>
</dbReference>
<gene>
    <name evidence="2" type="ORF">ATB95_01440</name>
</gene>
<accession>A0ABD4DQB3</accession>
<organism evidence="2 3">
    <name type="scientific">Elizabethkingia miricola</name>
    <name type="common">Chryseobacterium miricola</name>
    <dbReference type="NCBI Taxonomy" id="172045"/>
    <lineage>
        <taxon>Bacteria</taxon>
        <taxon>Pseudomonadati</taxon>
        <taxon>Bacteroidota</taxon>
        <taxon>Flavobacteriia</taxon>
        <taxon>Flavobacteriales</taxon>
        <taxon>Weeksellaceae</taxon>
        <taxon>Elizabethkingia</taxon>
    </lineage>
</organism>
<dbReference type="InterPro" id="IPR027417">
    <property type="entry name" value="P-loop_NTPase"/>
</dbReference>
<dbReference type="Proteomes" id="UP000064412">
    <property type="component" value="Unassembled WGS sequence"/>
</dbReference>
<dbReference type="InterPro" id="IPR007111">
    <property type="entry name" value="NACHT_NTPase"/>
</dbReference>
<comment type="caution">
    <text evidence="2">The sequence shown here is derived from an EMBL/GenBank/DDBJ whole genome shotgun (WGS) entry which is preliminary data.</text>
</comment>
<feature type="domain" description="NACHT" evidence="1">
    <location>
        <begin position="111"/>
        <end position="273"/>
    </location>
</feature>
<dbReference type="PANTHER" id="PTHR46844">
    <property type="entry name" value="SLR5058 PROTEIN"/>
    <property type="match status" value="1"/>
</dbReference>
<dbReference type="SUPFAM" id="SSF52540">
    <property type="entry name" value="P-loop containing nucleoside triphosphate hydrolases"/>
    <property type="match status" value="1"/>
</dbReference>
<evidence type="ECO:0000313" key="2">
    <source>
        <dbReference type="EMBL" id="KUY19627.1"/>
    </source>
</evidence>
<evidence type="ECO:0000313" key="3">
    <source>
        <dbReference type="Proteomes" id="UP000064412"/>
    </source>
</evidence>
<dbReference type="RefSeq" id="WP_059343602.1">
    <property type="nucleotide sequence ID" value="NZ_CP140570.1"/>
</dbReference>
<dbReference type="AlphaFoldDB" id="A0ABD4DQB3"/>
<proteinExistence type="predicted"/>
<sequence>MPIKELIIKTIIGQIVKEGIASIKKILENSKIELMVSEQDLEVAIYEHNQFIINSTKSISFKDLKGNKNLNDIYIDLDIQLEARRKKFEDEDDKKQDIKSILLENDNNNHIIILGGPGAGKTTTVKHICQCILFTELEINYSLPILINLRDINDSESIYSVLKTILGIEVFSREKDKTFNIDNIGLRNKYINSYLNSLKAILILDGFDEIKPTRVDDFFQEIKSLMSALSSSIVILTSRSPSYNYSIDNSLEYEICDLNKEQILEFTNKWFNEVGKSESFINELNKSKFYDLSLRPLTLAHLCAIYERTNKFYDKPKSIYKKLVRILIEEWDEQRGIVRESNYANFDNEQKFEFLSQFAFDLTINYSQKKYSEDIFLETYKRIHKDYNLPYRDNKKVIKEIENHNGIIVKSAYDQYEFVHKSMQEYLSAEYIVKLPEIPVKLFYDTNISNELAIAVSLSSKPNQYYYKLVFEIFTKDNLSRQFALEFLSRLVYEKPNFKENILLPFSFIYILHLLTDKIFNEHNLANEEFINSYNNIVQSFYLDIEFKNSFKKLLLHIENEDEDLEEEEEYYIEDDGDIYYLVLAASFDKEFDNETTYLIDLTQTFNIPRQYYTKFIKY</sequence>
<protein>
    <recommendedName>
        <fullName evidence="1">NACHT domain-containing protein</fullName>
    </recommendedName>
</protein>
<dbReference type="Gene3D" id="3.40.50.300">
    <property type="entry name" value="P-loop containing nucleotide triphosphate hydrolases"/>
    <property type="match status" value="1"/>
</dbReference>
<dbReference type="EMBL" id="LNOI01000001">
    <property type="protein sequence ID" value="KUY19627.1"/>
    <property type="molecule type" value="Genomic_DNA"/>
</dbReference>
<dbReference type="Pfam" id="PF05729">
    <property type="entry name" value="NACHT"/>
    <property type="match status" value="1"/>
</dbReference>
<name>A0ABD4DQB3_ELIMR</name>
<evidence type="ECO:0000259" key="1">
    <source>
        <dbReference type="Pfam" id="PF05729"/>
    </source>
</evidence>